<feature type="domain" description="PhoU" evidence="8">
    <location>
        <begin position="468"/>
        <end position="552"/>
    </location>
</feature>
<accession>B7ATW7</accession>
<reference evidence="9 10" key="2">
    <citation type="submission" date="2008-11" db="EMBL/GenBank/DDBJ databases">
        <authorList>
            <person name="Fulton L."/>
            <person name="Clifton S."/>
            <person name="Fulton B."/>
            <person name="Xu J."/>
            <person name="Minx P."/>
            <person name="Pepin K.H."/>
            <person name="Johnson M."/>
            <person name="Bhonagiri V."/>
            <person name="Nash W.E."/>
            <person name="Mardis E.R."/>
            <person name="Wilson R.K."/>
        </authorList>
    </citation>
    <scope>NUCLEOTIDE SEQUENCE [LARGE SCALE GENOMIC DNA]</scope>
    <source>
        <strain evidence="9 10">ATCC 43243</strain>
    </source>
</reference>
<dbReference type="NCBIfam" id="NF037997">
    <property type="entry name" value="Na_Pi_symport"/>
    <property type="match status" value="1"/>
</dbReference>
<name>B7ATW7_9FIRM</name>
<comment type="caution">
    <text evidence="9">The sequence shown here is derived from an EMBL/GenBank/DDBJ whole genome shotgun (WGS) entry which is preliminary data.</text>
</comment>
<keyword evidence="3 7" id="KW-0812">Transmembrane</keyword>
<keyword evidence="2" id="KW-1003">Cell membrane</keyword>
<evidence type="ECO:0000256" key="1">
    <source>
        <dbReference type="ARBA" id="ARBA00004651"/>
    </source>
</evidence>
<feature type="transmembrane region" description="Helical" evidence="7">
    <location>
        <begin position="298"/>
        <end position="315"/>
    </location>
</feature>
<dbReference type="NCBIfam" id="TIGR00704">
    <property type="entry name" value="NaPi_cotrn_rel"/>
    <property type="match status" value="1"/>
</dbReference>
<sequence length="556" mass="59884">MSLTDVGNLFEFAGGIGMFLYGMNLMADGMQKTAGGKMQKLLGLLTSNRFIAILVGALVTAIIQSSGATTVMVVGFVNAGILTLTQAAGVIMGANIGTTITAWIVSMGQLGSAAKAFSPSFYAPFLVGIGAFLILFAKKDKQKLAGEIVVGIGLLFMGLDFMSGSISPYTELPIFSKAFEVFGSNPLLGVMVGVIVTAILQSSSASVGILQTLALNGVVTTNAAIFITLGQNIGSCVTALISCVGANRTAKRAACIHLLFNVAGAILFGTLAFVLFAIRPDIAAHNITSVEISLFHTFFNITCTLIMSMFVNVLVKLSAVIVPGEDEAATDVQTDSDYPQTHLDDRILESPSFAVETSLKEVLQMGRISYQNICDSMQAVINNDTELAQKVFRTEKRVDYLEETLTAFLAKVNNLALNESQHLLVNDLFHAIIDVERISDHAENLAEIAMYKTEHKIAFSEEGTKELVEICSMVQDSFGTALQARATGSAEYVRKVRQLEDDVDNFEEELRDKHIQRLSNGQCIPQNGVVFLDILSNVERVSDHANNIVKCVMDEI</sequence>
<dbReference type="AlphaFoldDB" id="B7ATW7"/>
<protein>
    <recommendedName>
        <fullName evidence="8">PhoU domain-containing protein</fullName>
    </recommendedName>
</protein>
<dbReference type="GO" id="GO:0005886">
    <property type="term" value="C:plasma membrane"/>
    <property type="evidence" value="ECO:0007669"/>
    <property type="project" value="UniProtKB-SubCell"/>
</dbReference>
<proteinExistence type="predicted"/>
<dbReference type="SUPFAM" id="SSF109755">
    <property type="entry name" value="PhoU-like"/>
    <property type="match status" value="1"/>
</dbReference>
<dbReference type="EMBL" id="ABVQ01000036">
    <property type="protein sequence ID" value="EEC57101.1"/>
    <property type="molecule type" value="Genomic_DNA"/>
</dbReference>
<evidence type="ECO:0000313" key="10">
    <source>
        <dbReference type="Proteomes" id="UP000003136"/>
    </source>
</evidence>
<reference evidence="9 10" key="1">
    <citation type="submission" date="2008-11" db="EMBL/GenBank/DDBJ databases">
        <title>Draft genome sequence of Bacteroides pectinophilus (ATCC 43243).</title>
        <authorList>
            <person name="Sudarsanam P."/>
            <person name="Ley R."/>
            <person name="Guruge J."/>
            <person name="Turnbaugh P.J."/>
            <person name="Mahowald M."/>
            <person name="Liep D."/>
            <person name="Gordon J."/>
        </authorList>
    </citation>
    <scope>NUCLEOTIDE SEQUENCE [LARGE SCALE GENOMIC DNA]</scope>
    <source>
        <strain evidence="9 10">ATCC 43243</strain>
    </source>
</reference>
<dbReference type="STRING" id="483218.BACPEC_01589"/>
<keyword evidence="6" id="KW-0175">Coiled coil</keyword>
<dbReference type="Gene3D" id="1.20.58.220">
    <property type="entry name" value="Phosphate transport system protein phou homolog 2, domain 2"/>
    <property type="match status" value="1"/>
</dbReference>
<dbReference type="PANTHER" id="PTHR10010:SF46">
    <property type="entry name" value="SODIUM-DEPENDENT PHOSPHATE TRANSPORT PROTEIN 2B"/>
    <property type="match status" value="1"/>
</dbReference>
<evidence type="ECO:0000256" key="4">
    <source>
        <dbReference type="ARBA" id="ARBA00022989"/>
    </source>
</evidence>
<dbReference type="GO" id="GO:0005436">
    <property type="term" value="F:sodium:phosphate symporter activity"/>
    <property type="evidence" value="ECO:0007669"/>
    <property type="project" value="InterPro"/>
</dbReference>
<keyword evidence="10" id="KW-1185">Reference proteome</keyword>
<organism evidence="9 10">
    <name type="scientific">[Bacteroides] pectinophilus ATCC 43243</name>
    <dbReference type="NCBI Taxonomy" id="483218"/>
    <lineage>
        <taxon>Bacteria</taxon>
        <taxon>Bacillati</taxon>
        <taxon>Bacillota</taxon>
        <taxon>Clostridia</taxon>
        <taxon>Eubacteriales</taxon>
    </lineage>
</organism>
<dbReference type="Pfam" id="PF02690">
    <property type="entry name" value="Na_Pi_cotrans"/>
    <property type="match status" value="2"/>
</dbReference>
<evidence type="ECO:0000313" key="9">
    <source>
        <dbReference type="EMBL" id="EEC57101.1"/>
    </source>
</evidence>
<dbReference type="Proteomes" id="UP000003136">
    <property type="component" value="Unassembled WGS sequence"/>
</dbReference>
<dbReference type="InterPro" id="IPR003841">
    <property type="entry name" value="Na/Pi_transpt"/>
</dbReference>
<dbReference type="GO" id="GO:0044341">
    <property type="term" value="P:sodium-dependent phosphate transport"/>
    <property type="evidence" value="ECO:0007669"/>
    <property type="project" value="InterPro"/>
</dbReference>
<feature type="transmembrane region" description="Helical" evidence="7">
    <location>
        <begin position="148"/>
        <end position="166"/>
    </location>
</feature>
<feature type="transmembrane region" description="Helical" evidence="7">
    <location>
        <begin position="50"/>
        <end position="77"/>
    </location>
</feature>
<evidence type="ECO:0000256" key="6">
    <source>
        <dbReference type="SAM" id="Coils"/>
    </source>
</evidence>
<dbReference type="HOGENOM" id="CLU_025623_0_1_9"/>
<feature type="transmembrane region" description="Helical" evidence="7">
    <location>
        <begin position="12"/>
        <end position="30"/>
    </location>
</feature>
<dbReference type="InterPro" id="IPR004633">
    <property type="entry name" value="NaPi_cotrn-rel/YqeW-like"/>
</dbReference>
<comment type="subcellular location">
    <subcellularLocation>
        <location evidence="1">Cell membrane</location>
        <topology evidence="1">Multi-pass membrane protein</topology>
    </subcellularLocation>
</comment>
<evidence type="ECO:0000256" key="5">
    <source>
        <dbReference type="ARBA" id="ARBA00023136"/>
    </source>
</evidence>
<dbReference type="InterPro" id="IPR038078">
    <property type="entry name" value="PhoU-like_sf"/>
</dbReference>
<evidence type="ECO:0000259" key="8">
    <source>
        <dbReference type="Pfam" id="PF01895"/>
    </source>
</evidence>
<evidence type="ECO:0000256" key="2">
    <source>
        <dbReference type="ARBA" id="ARBA00022475"/>
    </source>
</evidence>
<feature type="transmembrane region" description="Helical" evidence="7">
    <location>
        <begin position="83"/>
        <end position="105"/>
    </location>
</feature>
<feature type="coiled-coil region" evidence="6">
    <location>
        <begin position="489"/>
        <end position="516"/>
    </location>
</feature>
<keyword evidence="5 7" id="KW-0472">Membrane</keyword>
<feature type="transmembrane region" description="Helical" evidence="7">
    <location>
        <begin position="117"/>
        <end position="136"/>
    </location>
</feature>
<keyword evidence="4 7" id="KW-1133">Transmembrane helix</keyword>
<feature type="domain" description="PhoU" evidence="8">
    <location>
        <begin position="363"/>
        <end position="448"/>
    </location>
</feature>
<evidence type="ECO:0000256" key="3">
    <source>
        <dbReference type="ARBA" id="ARBA00022692"/>
    </source>
</evidence>
<gene>
    <name evidence="9" type="ORF">BACPEC_01589</name>
</gene>
<evidence type="ECO:0000256" key="7">
    <source>
        <dbReference type="SAM" id="Phobius"/>
    </source>
</evidence>
<dbReference type="Pfam" id="PF01895">
    <property type="entry name" value="PhoU"/>
    <property type="match status" value="2"/>
</dbReference>
<feature type="transmembrane region" description="Helical" evidence="7">
    <location>
        <begin position="187"/>
        <end position="211"/>
    </location>
</feature>
<dbReference type="InterPro" id="IPR026022">
    <property type="entry name" value="PhoU_dom"/>
</dbReference>
<dbReference type="PANTHER" id="PTHR10010">
    <property type="entry name" value="SOLUTE CARRIER FAMILY 34 SODIUM PHOSPHATE , MEMBER 2-RELATED"/>
    <property type="match status" value="1"/>
</dbReference>
<feature type="transmembrane region" description="Helical" evidence="7">
    <location>
        <begin position="258"/>
        <end position="278"/>
    </location>
</feature>
<dbReference type="eggNOG" id="COG1283">
    <property type="taxonomic scope" value="Bacteria"/>
</dbReference>